<evidence type="ECO:0000256" key="5">
    <source>
        <dbReference type="ARBA" id="ARBA00023136"/>
    </source>
</evidence>
<keyword evidence="4 6" id="KW-1133">Transmembrane helix</keyword>
<gene>
    <name evidence="7" type="ORF">L596_003678</name>
</gene>
<comment type="subcellular location">
    <subcellularLocation>
        <location evidence="1 6">Membrane</location>
        <topology evidence="1 6">Multi-pass membrane protein</topology>
    </subcellularLocation>
</comment>
<sequence>MKICRSRDTEEGCNRWIFLGANAFFWVLGWSLLIVGIWIYSDQHVYSIMVRPSFNPMSSAALCVSCGLAVVIIGFIGFIGAVYESKCMLVVYFLFVAFLFFVQLLTGSLGVLYRERIMDNVRRDLVLHINKPYVSKDHMDPNGLKYTWDHLQTALQCCGSQNYTDWFRSVHWPKNNFVPDSCCDKSLFKEGESIENCGQNFEHRDLWYQQGCYKPFTNWLLRHGKFVVAFSFVFIVVDICVFVTALRIFFFVRRKELDSGVYRYRRGVAGNDNLGQEER</sequence>
<feature type="transmembrane region" description="Helical" evidence="6">
    <location>
        <begin position="16"/>
        <end position="40"/>
    </location>
</feature>
<reference evidence="7 8" key="2">
    <citation type="journal article" date="2019" name="G3 (Bethesda)">
        <title>Hybrid Assembly of the Genome of the Entomopathogenic Nematode Steinernema carpocapsae Identifies the X-Chromosome.</title>
        <authorList>
            <person name="Serra L."/>
            <person name="Macchietto M."/>
            <person name="Macias-Munoz A."/>
            <person name="McGill C.J."/>
            <person name="Rodriguez I.M."/>
            <person name="Rodriguez B."/>
            <person name="Murad R."/>
            <person name="Mortazavi A."/>
        </authorList>
    </citation>
    <scope>NUCLEOTIDE SEQUENCE [LARGE SCALE GENOMIC DNA]</scope>
    <source>
        <strain evidence="7 8">ALL</strain>
    </source>
</reference>
<dbReference type="STRING" id="34508.A0A4U8UUY8"/>
<comment type="similarity">
    <text evidence="2 6">Belongs to the tetraspanin (TM4SF) family.</text>
</comment>
<dbReference type="Gene3D" id="1.10.1450.10">
    <property type="entry name" value="Tetraspanin"/>
    <property type="match status" value="1"/>
</dbReference>
<keyword evidence="5 6" id="KW-0472">Membrane</keyword>
<keyword evidence="8" id="KW-1185">Reference proteome</keyword>
<dbReference type="InterPro" id="IPR018499">
    <property type="entry name" value="Tetraspanin/Peripherin"/>
</dbReference>
<dbReference type="Proteomes" id="UP000298663">
    <property type="component" value="Chromosome X"/>
</dbReference>
<reference evidence="7 8" key="1">
    <citation type="journal article" date="2015" name="Genome Biol.">
        <title>Comparative genomics of Steinernema reveals deeply conserved gene regulatory networks.</title>
        <authorList>
            <person name="Dillman A.R."/>
            <person name="Macchietto M."/>
            <person name="Porter C.F."/>
            <person name="Rogers A."/>
            <person name="Williams B."/>
            <person name="Antoshechkin I."/>
            <person name="Lee M.M."/>
            <person name="Goodwin Z."/>
            <person name="Lu X."/>
            <person name="Lewis E.E."/>
            <person name="Goodrich-Blair H."/>
            <person name="Stock S.P."/>
            <person name="Adams B.J."/>
            <person name="Sternberg P.W."/>
            <person name="Mortazavi A."/>
        </authorList>
    </citation>
    <scope>NUCLEOTIDE SEQUENCE [LARGE SCALE GENOMIC DNA]</scope>
    <source>
        <strain evidence="7 8">ALL</strain>
    </source>
</reference>
<evidence type="ECO:0000256" key="4">
    <source>
        <dbReference type="ARBA" id="ARBA00022989"/>
    </source>
</evidence>
<evidence type="ECO:0000313" key="7">
    <source>
        <dbReference type="EMBL" id="TMS36535.1"/>
    </source>
</evidence>
<dbReference type="InterPro" id="IPR008952">
    <property type="entry name" value="Tetraspanin_EC2_sf"/>
</dbReference>
<dbReference type="Pfam" id="PF00335">
    <property type="entry name" value="Tetraspanin"/>
    <property type="match status" value="1"/>
</dbReference>
<evidence type="ECO:0000313" key="8">
    <source>
        <dbReference type="Proteomes" id="UP000298663"/>
    </source>
</evidence>
<proteinExistence type="inferred from homology"/>
<evidence type="ECO:0000256" key="1">
    <source>
        <dbReference type="ARBA" id="ARBA00004141"/>
    </source>
</evidence>
<comment type="caution">
    <text evidence="7">The sequence shown here is derived from an EMBL/GenBank/DDBJ whole genome shotgun (WGS) entry which is preliminary data.</text>
</comment>
<name>A0A4U8UUY8_STECR</name>
<dbReference type="PANTHER" id="PTHR19282:SF477">
    <property type="entry name" value="TETRASPANIN"/>
    <property type="match status" value="1"/>
</dbReference>
<evidence type="ECO:0000256" key="6">
    <source>
        <dbReference type="RuleBase" id="RU361218"/>
    </source>
</evidence>
<dbReference type="AlphaFoldDB" id="A0A4U8UUY8"/>
<dbReference type="EMBL" id="CM016762">
    <property type="protein sequence ID" value="TMS36535.1"/>
    <property type="molecule type" value="Genomic_DNA"/>
</dbReference>
<dbReference type="GO" id="GO:0005886">
    <property type="term" value="C:plasma membrane"/>
    <property type="evidence" value="ECO:0007669"/>
    <property type="project" value="TreeGrafter"/>
</dbReference>
<feature type="transmembrane region" description="Helical" evidence="6">
    <location>
        <begin position="226"/>
        <end position="250"/>
    </location>
</feature>
<dbReference type="InterPro" id="IPR000301">
    <property type="entry name" value="Tetraspanin_animals"/>
</dbReference>
<dbReference type="PIRSF" id="PIRSF002419">
    <property type="entry name" value="Tetraspanin"/>
    <property type="match status" value="1"/>
</dbReference>
<dbReference type="OrthoDB" id="432835at2759"/>
<dbReference type="PANTHER" id="PTHR19282">
    <property type="entry name" value="TETRASPANIN"/>
    <property type="match status" value="1"/>
</dbReference>
<evidence type="ECO:0000256" key="2">
    <source>
        <dbReference type="ARBA" id="ARBA00006840"/>
    </source>
</evidence>
<dbReference type="SUPFAM" id="SSF48652">
    <property type="entry name" value="Tetraspanin"/>
    <property type="match status" value="1"/>
</dbReference>
<dbReference type="EMBL" id="AZBU02000001">
    <property type="protein sequence ID" value="TMS36535.1"/>
    <property type="molecule type" value="Genomic_DNA"/>
</dbReference>
<evidence type="ECO:0000256" key="3">
    <source>
        <dbReference type="ARBA" id="ARBA00022692"/>
    </source>
</evidence>
<accession>A0A4U8UUY8</accession>
<keyword evidence="3 6" id="KW-0812">Transmembrane</keyword>
<organism evidence="7 8">
    <name type="scientific">Steinernema carpocapsae</name>
    <name type="common">Entomopathogenic nematode</name>
    <dbReference type="NCBI Taxonomy" id="34508"/>
    <lineage>
        <taxon>Eukaryota</taxon>
        <taxon>Metazoa</taxon>
        <taxon>Ecdysozoa</taxon>
        <taxon>Nematoda</taxon>
        <taxon>Chromadorea</taxon>
        <taxon>Rhabditida</taxon>
        <taxon>Tylenchina</taxon>
        <taxon>Panagrolaimomorpha</taxon>
        <taxon>Strongyloidoidea</taxon>
        <taxon>Steinernematidae</taxon>
        <taxon>Steinernema</taxon>
    </lineage>
</organism>
<protein>
    <recommendedName>
        <fullName evidence="6">Tetraspanin</fullName>
    </recommendedName>
</protein>
<feature type="transmembrane region" description="Helical" evidence="6">
    <location>
        <begin position="89"/>
        <end position="113"/>
    </location>
</feature>
<dbReference type="PRINTS" id="PR00259">
    <property type="entry name" value="TMFOUR"/>
</dbReference>
<feature type="transmembrane region" description="Helical" evidence="6">
    <location>
        <begin position="60"/>
        <end position="83"/>
    </location>
</feature>